<evidence type="ECO:0000256" key="6">
    <source>
        <dbReference type="PIRSR" id="PIRSR606689-1"/>
    </source>
</evidence>
<feature type="binding site" evidence="6">
    <location>
        <position position="70"/>
    </location>
    <ligand>
        <name>GTP</name>
        <dbReference type="ChEBI" id="CHEBI:37565"/>
    </ligand>
</feature>
<organism evidence="11 12">
    <name type="scientific">Hevea brasiliensis</name>
    <name type="common">Para rubber tree</name>
    <name type="synonym">Siphonia brasiliensis</name>
    <dbReference type="NCBI Taxonomy" id="3981"/>
    <lineage>
        <taxon>Eukaryota</taxon>
        <taxon>Viridiplantae</taxon>
        <taxon>Streptophyta</taxon>
        <taxon>Embryophyta</taxon>
        <taxon>Tracheophyta</taxon>
        <taxon>Spermatophyta</taxon>
        <taxon>Magnoliopsida</taxon>
        <taxon>eudicotyledons</taxon>
        <taxon>Gunneridae</taxon>
        <taxon>Pentapetalae</taxon>
        <taxon>rosids</taxon>
        <taxon>fabids</taxon>
        <taxon>Malpighiales</taxon>
        <taxon>Euphorbiaceae</taxon>
        <taxon>Crotonoideae</taxon>
        <taxon>Micrandreae</taxon>
        <taxon>Hevea</taxon>
    </lineage>
</organism>
<keyword evidence="3" id="KW-0677">Repeat</keyword>
<dbReference type="Pfam" id="PF00400">
    <property type="entry name" value="WD40"/>
    <property type="match status" value="3"/>
</dbReference>
<name>A0A6A6M1Z5_HEVBR</name>
<dbReference type="SUPFAM" id="SSF50998">
    <property type="entry name" value="Quinoprotein alcohol dehydrogenase-like"/>
    <property type="match status" value="1"/>
</dbReference>
<evidence type="ECO:0000256" key="8">
    <source>
        <dbReference type="PROSITE-ProRule" id="PRU00221"/>
    </source>
</evidence>
<dbReference type="InterPro" id="IPR015943">
    <property type="entry name" value="WD40/YVTN_repeat-like_dom_sf"/>
</dbReference>
<evidence type="ECO:0000313" key="11">
    <source>
        <dbReference type="EMBL" id="KAF2306645.1"/>
    </source>
</evidence>
<keyword evidence="5 6" id="KW-0342">GTP-binding</keyword>
<dbReference type="SMART" id="SM00178">
    <property type="entry name" value="SAR"/>
    <property type="match status" value="1"/>
</dbReference>
<dbReference type="Pfam" id="PF21889">
    <property type="entry name" value="TPR1-like_2nd"/>
    <property type="match status" value="1"/>
</dbReference>
<dbReference type="Gene3D" id="3.40.50.300">
    <property type="entry name" value="P-loop containing nucleotide triphosphate hydrolases"/>
    <property type="match status" value="1"/>
</dbReference>
<dbReference type="NCBIfam" id="TIGR00231">
    <property type="entry name" value="small_GTP"/>
    <property type="match status" value="1"/>
</dbReference>
<dbReference type="InterPro" id="IPR011044">
    <property type="entry name" value="Quino_amine_DH_bsu"/>
</dbReference>
<sequence length="1297" mass="144117">MGQAFRKLFDAFFGNSEMRVVMLGLDAAGKTTILYKLHIGEVLSTVPTIGFNVEKVQYKNVMFTVWDVGGQEKLRPLWRHYFNNTDGLIYVVDSLDRERIGKAKAEFQAIIKDPFMLNSVILVFANKQDMCKCFSGYGCGNYHKAVAVVLMTIALSWIADLCDGCVSDDIVVRMTMAMALMSCSSVKACPGFESFLTILLRVDVPIDEGRALAHGAMAIAFARKAYHGQFRKTGDPCSTPYRKHPSNGFLQLAKGELVSQLFQQSETAHVTCYSLSYRNPPDVCCWSLISNGVYTVKTGLVGARVWFFLQYETFEDQVQAGEWDEVERYLCGFTKVEDNRYSMKIFFEIRKQKYLEALDRQDRAKAVEILVKDLKVFASFNEELFKEITQLLTLDNFRQNEQLSKYGDTKSARNIMLVELKKLIEANPLFRDKLTFPSFKSSRLRTLINQSLNWQHQLCKNPRPNPDIKTLFTDHSCTPTTANGARLHLPQTIPLWDQFPRLVHFLQLVPMVHFSLLFPHLWCSAGWMSSNNPSLPHPAVAAGPPGLVQPSSAAAFLKHPRTPSGMTGIDYQSADSEHLMKRMRTGQSDEVSFSGVAHTPNVYSQDDWPKLLYVGTNVGDISLWEVGSRERLAHKPFKVWDISVASMPLQTALLNDAAISVNRCVWGSDGLMLGVAFSKHIVQIYTYNPTGELRQHLEIDAHVGGVNDIAFAHPNKQLCIVTCGDDKMIKVWDAVAGRRQYTFEGHEAPVYSVCPHYKENIQFIFSTAIDGKIKAWLYDSLGSRVDYDAPGLWCTMMAYSADGTRLFSCGTSKEGESHLVEWNESEGTIKRTYSGFRKRSSGVVQFDTTRSRFLAAGDEFQIKFWDMDNINMLTAVDADGGLPASPRLRFNKEGSLLAVTTSDNGIKILANSDGLRLIRMLESRAIDKNRSPSEPINSKPLIVNALGPVANVSSGIAPVLERSDRIPPAVTISSLGTMDNSRLVDVKPRISDELDKIKSWKIPDIVDPSQLKALRCAADFTNSGLALLALASNAVHKLWKWQRSERNQSGKATAYVAPQLWQPPSGTLMTNDVMTTFMSHLLLPHFWPHPQDNNIIAIGMEDSSVQIYNVRVDEVKTKLKGHQSRITGLAFSQSLNVLVSSGADAQESDSYAPAKVGKYMAILLNYVSIWWYPKDTLIAPISSAIYSSDGLLVYTGFCDGAVGVFDADGLRVRCRIAPSAYIPSFVAGNTAYPMVIAAHPSEPNQIALGMSDGAVHVIEPSDVELKWGGPSSQENGPLPSNSSNPSLSGQQSELPSR</sequence>
<dbReference type="InterPro" id="IPR027417">
    <property type="entry name" value="P-loop_NTPase"/>
</dbReference>
<dbReference type="InterPro" id="IPR005225">
    <property type="entry name" value="Small_GTP-bd"/>
</dbReference>
<dbReference type="InterPro" id="IPR006689">
    <property type="entry name" value="Small_GTPase_ARF/SAR"/>
</dbReference>
<feature type="binding site" evidence="7">
    <location>
        <position position="31"/>
    </location>
    <ligand>
        <name>Mg(2+)</name>
        <dbReference type="ChEBI" id="CHEBI:18420"/>
    </ligand>
</feature>
<dbReference type="GO" id="GO:0003924">
    <property type="term" value="F:GTPase activity"/>
    <property type="evidence" value="ECO:0007669"/>
    <property type="project" value="InterPro"/>
</dbReference>
<accession>A0A6A6M1Z5</accession>
<feature type="binding site" evidence="7">
    <location>
        <position position="48"/>
    </location>
    <ligand>
        <name>Mg(2+)</name>
        <dbReference type="ChEBI" id="CHEBI:18420"/>
    </ligand>
</feature>
<evidence type="ECO:0000313" key="12">
    <source>
        <dbReference type="Proteomes" id="UP000467840"/>
    </source>
</evidence>
<dbReference type="PANTHER" id="PTHR44083">
    <property type="entry name" value="TOPLESS-RELATED PROTEIN 1-RELATED"/>
    <property type="match status" value="1"/>
</dbReference>
<comment type="similarity">
    <text evidence="1">Belongs to the small GTPase superfamily. Arf family.</text>
</comment>
<dbReference type="Pfam" id="PF00025">
    <property type="entry name" value="Arf"/>
    <property type="match status" value="1"/>
</dbReference>
<dbReference type="GO" id="GO:0030010">
    <property type="term" value="P:establishment of cell polarity"/>
    <property type="evidence" value="ECO:0007669"/>
    <property type="project" value="UniProtKB-ARBA"/>
</dbReference>
<feature type="region of interest" description="Disordered" evidence="9">
    <location>
        <begin position="1264"/>
        <end position="1297"/>
    </location>
</feature>
<dbReference type="InterPro" id="IPR027728">
    <property type="entry name" value="Topless_fam"/>
</dbReference>
<evidence type="ECO:0000256" key="3">
    <source>
        <dbReference type="ARBA" id="ARBA00022737"/>
    </source>
</evidence>
<comment type="caution">
    <text evidence="11">The sequence shown here is derived from an EMBL/GenBank/DDBJ whole genome shotgun (WGS) entry which is preliminary data.</text>
</comment>
<dbReference type="PROSITE" id="PS50082">
    <property type="entry name" value="WD_REPEATS_2"/>
    <property type="match status" value="1"/>
</dbReference>
<dbReference type="SMART" id="SM00668">
    <property type="entry name" value="CTLH"/>
    <property type="match status" value="1"/>
</dbReference>
<feature type="domain" description="CTLH" evidence="10">
    <location>
        <begin position="307"/>
        <end position="365"/>
    </location>
</feature>
<feature type="binding site" evidence="6">
    <location>
        <begin position="126"/>
        <end position="129"/>
    </location>
    <ligand>
        <name>GTP</name>
        <dbReference type="ChEBI" id="CHEBI:37565"/>
    </ligand>
</feature>
<dbReference type="PROSITE" id="PS51417">
    <property type="entry name" value="ARF"/>
    <property type="match status" value="1"/>
</dbReference>
<dbReference type="Proteomes" id="UP000467840">
    <property type="component" value="Chromosome 9"/>
</dbReference>
<dbReference type="InterPro" id="IPR054080">
    <property type="entry name" value="TPR1-like_2nd"/>
</dbReference>
<dbReference type="SUPFAM" id="SSF50969">
    <property type="entry name" value="YVTN repeat-like/Quinoprotein amine dehydrogenase"/>
    <property type="match status" value="1"/>
</dbReference>
<evidence type="ECO:0000256" key="1">
    <source>
        <dbReference type="ARBA" id="ARBA00010290"/>
    </source>
</evidence>
<evidence type="ECO:0000256" key="7">
    <source>
        <dbReference type="PIRSR" id="PIRSR606689-2"/>
    </source>
</evidence>
<feature type="repeat" description="WD" evidence="8">
    <location>
        <begin position="699"/>
        <end position="742"/>
    </location>
</feature>
<dbReference type="GO" id="GO:0006355">
    <property type="term" value="P:regulation of DNA-templated transcription"/>
    <property type="evidence" value="ECO:0007669"/>
    <property type="project" value="InterPro"/>
</dbReference>
<dbReference type="Gene3D" id="2.130.10.10">
    <property type="entry name" value="YVTN repeat-like/Quinoprotein amine dehydrogenase"/>
    <property type="match status" value="3"/>
</dbReference>
<dbReference type="Pfam" id="PF21359">
    <property type="entry name" value="zf_topless"/>
    <property type="match status" value="1"/>
</dbReference>
<evidence type="ECO:0000256" key="2">
    <source>
        <dbReference type="ARBA" id="ARBA00022574"/>
    </source>
</evidence>
<dbReference type="SMART" id="SM00320">
    <property type="entry name" value="WD40"/>
    <property type="match status" value="7"/>
</dbReference>
<dbReference type="GO" id="GO:0005525">
    <property type="term" value="F:GTP binding"/>
    <property type="evidence" value="ECO:0007669"/>
    <property type="project" value="UniProtKB-KW"/>
</dbReference>
<gene>
    <name evidence="11" type="ORF">GH714_020036</name>
</gene>
<keyword evidence="7" id="KW-0460">Magnesium</keyword>
<proteinExistence type="inferred from homology"/>
<dbReference type="PRINTS" id="PR00328">
    <property type="entry name" value="SAR1GTPBP"/>
</dbReference>
<evidence type="ECO:0000256" key="4">
    <source>
        <dbReference type="ARBA" id="ARBA00022741"/>
    </source>
</evidence>
<dbReference type="GO" id="GO:0046872">
    <property type="term" value="F:metal ion binding"/>
    <property type="evidence" value="ECO:0007669"/>
    <property type="project" value="UniProtKB-KW"/>
</dbReference>
<keyword evidence="2 8" id="KW-0853">WD repeat</keyword>
<dbReference type="SMART" id="SM00177">
    <property type="entry name" value="ARF"/>
    <property type="match status" value="1"/>
</dbReference>
<keyword evidence="7" id="KW-0479">Metal-binding</keyword>
<feature type="compositionally biased region" description="Low complexity" evidence="9">
    <location>
        <begin position="1275"/>
        <end position="1297"/>
    </location>
</feature>
<dbReference type="SUPFAM" id="SSF52540">
    <property type="entry name" value="P-loop containing nucleoside triphosphate hydrolases"/>
    <property type="match status" value="1"/>
</dbReference>
<dbReference type="InterPro" id="IPR011047">
    <property type="entry name" value="Quinoprotein_ADH-like_sf"/>
</dbReference>
<feature type="binding site" evidence="6">
    <location>
        <begin position="24"/>
        <end position="31"/>
    </location>
    <ligand>
        <name>GTP</name>
        <dbReference type="ChEBI" id="CHEBI:37565"/>
    </ligand>
</feature>
<evidence type="ECO:0000256" key="5">
    <source>
        <dbReference type="ARBA" id="ARBA00023134"/>
    </source>
</evidence>
<dbReference type="EMBL" id="JAAGAX010000008">
    <property type="protein sequence ID" value="KAF2306645.1"/>
    <property type="molecule type" value="Genomic_DNA"/>
</dbReference>
<protein>
    <recommendedName>
        <fullName evidence="10">CTLH domain-containing protein</fullName>
    </recommendedName>
</protein>
<reference evidence="11 12" key="1">
    <citation type="journal article" date="2020" name="Mol. Plant">
        <title>The Chromosome-Based Rubber Tree Genome Provides New Insights into Spurge Genome Evolution and Rubber Biosynthesis.</title>
        <authorList>
            <person name="Liu J."/>
            <person name="Shi C."/>
            <person name="Shi C.C."/>
            <person name="Li W."/>
            <person name="Zhang Q.J."/>
            <person name="Zhang Y."/>
            <person name="Li K."/>
            <person name="Lu H.F."/>
            <person name="Shi C."/>
            <person name="Zhu S.T."/>
            <person name="Xiao Z.Y."/>
            <person name="Nan H."/>
            <person name="Yue Y."/>
            <person name="Zhu X.G."/>
            <person name="Wu Y."/>
            <person name="Hong X.N."/>
            <person name="Fan G.Y."/>
            <person name="Tong Y."/>
            <person name="Zhang D."/>
            <person name="Mao C.L."/>
            <person name="Liu Y.L."/>
            <person name="Hao S.J."/>
            <person name="Liu W.Q."/>
            <person name="Lv M.Q."/>
            <person name="Zhang H.B."/>
            <person name="Liu Y."/>
            <person name="Hu-Tang G.R."/>
            <person name="Wang J.P."/>
            <person name="Wang J.H."/>
            <person name="Sun Y.H."/>
            <person name="Ni S.B."/>
            <person name="Chen W.B."/>
            <person name="Zhang X.C."/>
            <person name="Jiao Y.N."/>
            <person name="Eichler E.E."/>
            <person name="Li G.H."/>
            <person name="Liu X."/>
            <person name="Gao L.Z."/>
        </authorList>
    </citation>
    <scope>NUCLEOTIDE SEQUENCE [LARGE SCALE GENOMIC DNA]</scope>
    <source>
        <strain evidence="12">cv. GT1</strain>
        <tissue evidence="11">Leaf</tissue>
    </source>
</reference>
<dbReference type="InterPro" id="IPR006595">
    <property type="entry name" value="CTLH_C"/>
</dbReference>
<dbReference type="PANTHER" id="PTHR44083:SF5">
    <property type="entry name" value="PROTEIN TOPLESS-RELATED PROTEIN 2"/>
    <property type="match status" value="1"/>
</dbReference>
<dbReference type="InterPro" id="IPR048419">
    <property type="entry name" value="Topless_Znf"/>
</dbReference>
<dbReference type="InterPro" id="IPR001680">
    <property type="entry name" value="WD40_rpt"/>
</dbReference>
<keyword evidence="4 6" id="KW-0547">Nucleotide-binding</keyword>
<dbReference type="PROSITE" id="PS50897">
    <property type="entry name" value="CTLH"/>
    <property type="match status" value="1"/>
</dbReference>
<evidence type="ECO:0000259" key="10">
    <source>
        <dbReference type="PROSITE" id="PS50897"/>
    </source>
</evidence>
<evidence type="ECO:0000256" key="9">
    <source>
        <dbReference type="SAM" id="MobiDB-lite"/>
    </source>
</evidence>
<keyword evidence="12" id="KW-1185">Reference proteome</keyword>
<dbReference type="FunFam" id="3.40.50.300:FF:000412">
    <property type="entry name" value="ADP-ribosylation factor 1"/>
    <property type="match status" value="1"/>
</dbReference>